<feature type="signal peptide" evidence="2">
    <location>
        <begin position="1"/>
        <end position="21"/>
    </location>
</feature>
<evidence type="ECO:0000256" key="1">
    <source>
        <dbReference type="SAM" id="Phobius"/>
    </source>
</evidence>
<evidence type="ECO:0000256" key="2">
    <source>
        <dbReference type="SAM" id="SignalP"/>
    </source>
</evidence>
<protein>
    <recommendedName>
        <fullName evidence="5">Secreted protein</fullName>
    </recommendedName>
</protein>
<dbReference type="AlphaFoldDB" id="A0A6A4GZB4"/>
<keyword evidence="1" id="KW-1133">Transmembrane helix</keyword>
<proteinExistence type="predicted"/>
<dbReference type="Proteomes" id="UP000799118">
    <property type="component" value="Unassembled WGS sequence"/>
</dbReference>
<keyword evidence="4" id="KW-1185">Reference proteome</keyword>
<name>A0A6A4GZB4_9AGAR</name>
<evidence type="ECO:0000313" key="3">
    <source>
        <dbReference type="EMBL" id="KAE9391121.1"/>
    </source>
</evidence>
<organism evidence="3 4">
    <name type="scientific">Gymnopus androsaceus JB14</name>
    <dbReference type="NCBI Taxonomy" id="1447944"/>
    <lineage>
        <taxon>Eukaryota</taxon>
        <taxon>Fungi</taxon>
        <taxon>Dikarya</taxon>
        <taxon>Basidiomycota</taxon>
        <taxon>Agaricomycotina</taxon>
        <taxon>Agaricomycetes</taxon>
        <taxon>Agaricomycetidae</taxon>
        <taxon>Agaricales</taxon>
        <taxon>Marasmiineae</taxon>
        <taxon>Omphalotaceae</taxon>
        <taxon>Gymnopus</taxon>
    </lineage>
</organism>
<evidence type="ECO:0008006" key="5">
    <source>
        <dbReference type="Google" id="ProtNLM"/>
    </source>
</evidence>
<reference evidence="3" key="1">
    <citation type="journal article" date="2019" name="Environ. Microbiol.">
        <title>Fungal ecological strategies reflected in gene transcription - a case study of two litter decomposers.</title>
        <authorList>
            <person name="Barbi F."/>
            <person name="Kohler A."/>
            <person name="Barry K."/>
            <person name="Baskaran P."/>
            <person name="Daum C."/>
            <person name="Fauchery L."/>
            <person name="Ihrmark K."/>
            <person name="Kuo A."/>
            <person name="LaButti K."/>
            <person name="Lipzen A."/>
            <person name="Morin E."/>
            <person name="Grigoriev I.V."/>
            <person name="Henrissat B."/>
            <person name="Lindahl B."/>
            <person name="Martin F."/>
        </authorList>
    </citation>
    <scope>NUCLEOTIDE SEQUENCE</scope>
    <source>
        <strain evidence="3">JB14</strain>
    </source>
</reference>
<gene>
    <name evidence="3" type="ORF">BT96DRAFT_318804</name>
</gene>
<evidence type="ECO:0000313" key="4">
    <source>
        <dbReference type="Proteomes" id="UP000799118"/>
    </source>
</evidence>
<sequence length="83" mass="9498">MQWIQAHRVCVTVCLSCIVYSSPLNKWLCSGGKDHLGHVIYIPSYLLKTHDQLWRMNVIYTTTFSCCIIIYSLSPGSLFRTSV</sequence>
<dbReference type="EMBL" id="ML769635">
    <property type="protein sequence ID" value="KAE9391121.1"/>
    <property type="molecule type" value="Genomic_DNA"/>
</dbReference>
<keyword evidence="1" id="KW-0472">Membrane</keyword>
<feature type="chain" id="PRO_5025568547" description="Secreted protein" evidence="2">
    <location>
        <begin position="22"/>
        <end position="83"/>
    </location>
</feature>
<feature type="transmembrane region" description="Helical" evidence="1">
    <location>
        <begin position="53"/>
        <end position="73"/>
    </location>
</feature>
<keyword evidence="2" id="KW-0732">Signal</keyword>
<keyword evidence="1" id="KW-0812">Transmembrane</keyword>
<accession>A0A6A4GZB4</accession>